<dbReference type="AlphaFoldDB" id="J4HWN5"/>
<sequence>MSRVAKLSLAAAILTTTAVIWGVHFQQNKERETMYQGVVRDEARRREKMRQREEELQDSLRKREIYERVQNVPDASSGVDHLDKGG</sequence>
<dbReference type="PANTHER" id="PTHR28163:SF1">
    <property type="entry name" value="PROTEIN PET117 HOMOLOG, MITOCHONDRIAL"/>
    <property type="match status" value="1"/>
</dbReference>
<dbReference type="STRING" id="599839.J4HWN5"/>
<name>J4HWN5_9APHY</name>
<keyword evidence="3" id="KW-0809">Transit peptide</keyword>
<dbReference type="GeneID" id="24097483"/>
<comment type="similarity">
    <text evidence="2">Belongs to the PET117 family.</text>
</comment>
<evidence type="ECO:0000256" key="4">
    <source>
        <dbReference type="ARBA" id="ARBA00023128"/>
    </source>
</evidence>
<evidence type="ECO:0000313" key="6">
    <source>
        <dbReference type="Proteomes" id="UP000006352"/>
    </source>
</evidence>
<comment type="subcellular location">
    <subcellularLocation>
        <location evidence="1">Mitochondrion</location>
    </subcellularLocation>
</comment>
<accession>J4HWN5</accession>
<dbReference type="EMBL" id="HE797086">
    <property type="protein sequence ID" value="CCM02572.1"/>
    <property type="molecule type" value="Genomic_DNA"/>
</dbReference>
<evidence type="ECO:0000313" key="5">
    <source>
        <dbReference type="EMBL" id="CCM02572.1"/>
    </source>
</evidence>
<evidence type="ECO:0008006" key="7">
    <source>
        <dbReference type="Google" id="ProtNLM"/>
    </source>
</evidence>
<dbReference type="InterPro" id="IPR031568">
    <property type="entry name" value="Pet117"/>
</dbReference>
<organism evidence="5 6">
    <name type="scientific">Fibroporia radiculosa</name>
    <dbReference type="NCBI Taxonomy" id="599839"/>
    <lineage>
        <taxon>Eukaryota</taxon>
        <taxon>Fungi</taxon>
        <taxon>Dikarya</taxon>
        <taxon>Basidiomycota</taxon>
        <taxon>Agaricomycotina</taxon>
        <taxon>Agaricomycetes</taxon>
        <taxon>Polyporales</taxon>
        <taxon>Fibroporiaceae</taxon>
        <taxon>Fibroporia</taxon>
    </lineage>
</organism>
<dbReference type="GO" id="GO:0005739">
    <property type="term" value="C:mitochondrion"/>
    <property type="evidence" value="ECO:0007669"/>
    <property type="project" value="UniProtKB-SubCell"/>
</dbReference>
<dbReference type="RefSeq" id="XP_012181855.1">
    <property type="nucleotide sequence ID" value="XM_012326465.1"/>
</dbReference>
<dbReference type="HOGENOM" id="CLU_161486_3_0_1"/>
<reference evidence="5 6" key="1">
    <citation type="journal article" date="2012" name="Appl. Environ. Microbiol.">
        <title>Short-read sequencing for genomic analysis of the brown rot fungus Fibroporia radiculosa.</title>
        <authorList>
            <person name="Tang J.D."/>
            <person name="Perkins A.D."/>
            <person name="Sonstegard T.S."/>
            <person name="Schroeder S.G."/>
            <person name="Burgess S.C."/>
            <person name="Diehl S.V."/>
        </authorList>
    </citation>
    <scope>NUCLEOTIDE SEQUENCE [LARGE SCALE GENOMIC DNA]</scope>
    <source>
        <strain evidence="5 6">TFFH 294</strain>
    </source>
</reference>
<dbReference type="PANTHER" id="PTHR28163">
    <property type="entry name" value="PROTEIN PET117 HOMOLOG, MITOCHONDRIAL"/>
    <property type="match status" value="1"/>
</dbReference>
<evidence type="ECO:0000256" key="3">
    <source>
        <dbReference type="ARBA" id="ARBA00022946"/>
    </source>
</evidence>
<proteinExistence type="inferred from homology"/>
<protein>
    <recommendedName>
        <fullName evidence="7">Cytochrome c oxidase assembly protein</fullName>
    </recommendedName>
</protein>
<evidence type="ECO:0000256" key="2">
    <source>
        <dbReference type="ARBA" id="ARBA00008197"/>
    </source>
</evidence>
<evidence type="ECO:0000256" key="1">
    <source>
        <dbReference type="ARBA" id="ARBA00004173"/>
    </source>
</evidence>
<gene>
    <name evidence="5" type="ORF">FIBRA_04675</name>
</gene>
<keyword evidence="4" id="KW-0496">Mitochondrion</keyword>
<dbReference type="FunCoup" id="J4HWN5">
    <property type="interactions" value="127"/>
</dbReference>
<dbReference type="Pfam" id="PF15786">
    <property type="entry name" value="PET117"/>
    <property type="match status" value="1"/>
</dbReference>
<dbReference type="Proteomes" id="UP000006352">
    <property type="component" value="Unassembled WGS sequence"/>
</dbReference>
<dbReference type="OrthoDB" id="76305at2759"/>
<keyword evidence="6" id="KW-1185">Reference proteome</keyword>
<dbReference type="GO" id="GO:0033617">
    <property type="term" value="P:mitochondrial respiratory chain complex IV assembly"/>
    <property type="evidence" value="ECO:0007669"/>
    <property type="project" value="TreeGrafter"/>
</dbReference>
<dbReference type="InParanoid" id="J4HWN5"/>